<protein>
    <recommendedName>
        <fullName evidence="1">TniQ domain-containing protein</fullName>
    </recommendedName>
</protein>
<reference evidence="2" key="1">
    <citation type="journal article" date="2014" name="Int. J. Syst. Evol. Microbiol.">
        <title>Complete genome sequence of Corynebacterium casei LMG S-19264T (=DSM 44701T), isolated from a smear-ripened cheese.</title>
        <authorList>
            <consortium name="US DOE Joint Genome Institute (JGI-PGF)"/>
            <person name="Walter F."/>
            <person name="Albersmeier A."/>
            <person name="Kalinowski J."/>
            <person name="Ruckert C."/>
        </authorList>
    </citation>
    <scope>NUCLEOTIDE SEQUENCE</scope>
    <source>
        <strain evidence="2">CGMCC 1.12408</strain>
    </source>
</reference>
<dbReference type="EMBL" id="BMEY01000009">
    <property type="protein sequence ID" value="GGA77245.1"/>
    <property type="molecule type" value="Genomic_DNA"/>
</dbReference>
<gene>
    <name evidence="2" type="ORF">GCM10008025_21100</name>
</gene>
<feature type="domain" description="TniQ" evidence="1">
    <location>
        <begin position="22"/>
        <end position="163"/>
    </location>
</feature>
<sequence length="395" mass="45879">MGMSISNEISYPLRSTLYNLEPIGIGTSMVESLTSYLIRLSNVHNLRIKSLIQYLIYPLFSESADYLKSNDSNFNRIGRFVDGCTLLTIEFINALEHLTSRMDLRNLTLISWNGITNYKVINLYKKWCPQCLDKMKEENGTFYQPLLWNIQYVSICPLHNCPLINTCPSCKRSQPALNSKGSIATCYSCNTWLSTDKYKNDEVKINCFDIWIASAIGELIIDTRKILNSPIIKLIKALESVFTDITIPIESILVFLANKYSHKTEIALKLRKDFIIYGCDDKYTDQFYNLLGLIYIIGAPVQIIYDFSSFNVSALPILNDLKDCKIKYLRNKKLFRDFDYIIHNFYPLPSPEEILRITGDTDNLLIEYIEDYLEERNILIEYNNEIKTRKPNKRR</sequence>
<dbReference type="AlphaFoldDB" id="A0A916RYR1"/>
<dbReference type="Pfam" id="PF06527">
    <property type="entry name" value="TniQ"/>
    <property type="match status" value="1"/>
</dbReference>
<name>A0A916RYR1_9BACI</name>
<proteinExistence type="predicted"/>
<evidence type="ECO:0000259" key="1">
    <source>
        <dbReference type="Pfam" id="PF06527"/>
    </source>
</evidence>
<reference evidence="2" key="2">
    <citation type="submission" date="2020-09" db="EMBL/GenBank/DDBJ databases">
        <authorList>
            <person name="Sun Q."/>
            <person name="Zhou Y."/>
        </authorList>
    </citation>
    <scope>NUCLEOTIDE SEQUENCE</scope>
    <source>
        <strain evidence="2">CGMCC 1.12408</strain>
    </source>
</reference>
<accession>A0A916RYR1</accession>
<keyword evidence="3" id="KW-1185">Reference proteome</keyword>
<dbReference type="InterPro" id="IPR009492">
    <property type="entry name" value="TniQ"/>
</dbReference>
<comment type="caution">
    <text evidence="2">The sequence shown here is derived from an EMBL/GenBank/DDBJ whole genome shotgun (WGS) entry which is preliminary data.</text>
</comment>
<evidence type="ECO:0000313" key="2">
    <source>
        <dbReference type="EMBL" id="GGA77245.1"/>
    </source>
</evidence>
<dbReference type="Proteomes" id="UP000613512">
    <property type="component" value="Unassembled WGS sequence"/>
</dbReference>
<evidence type="ECO:0000313" key="3">
    <source>
        <dbReference type="Proteomes" id="UP000613512"/>
    </source>
</evidence>
<organism evidence="2 3">
    <name type="scientific">Ornithinibacillus halotolerans</name>
    <dbReference type="NCBI Taxonomy" id="1274357"/>
    <lineage>
        <taxon>Bacteria</taxon>
        <taxon>Bacillati</taxon>
        <taxon>Bacillota</taxon>
        <taxon>Bacilli</taxon>
        <taxon>Bacillales</taxon>
        <taxon>Bacillaceae</taxon>
        <taxon>Ornithinibacillus</taxon>
    </lineage>
</organism>